<organism evidence="1 2">
    <name type="scientific">Actinophytocola xanthii</name>
    <dbReference type="NCBI Taxonomy" id="1912961"/>
    <lineage>
        <taxon>Bacteria</taxon>
        <taxon>Bacillati</taxon>
        <taxon>Actinomycetota</taxon>
        <taxon>Actinomycetes</taxon>
        <taxon>Pseudonocardiales</taxon>
        <taxon>Pseudonocardiaceae</taxon>
    </lineage>
</organism>
<dbReference type="STRING" id="1912961.BU204_12605"/>
<dbReference type="AlphaFoldDB" id="A0A1Q8CSC4"/>
<dbReference type="EMBL" id="MSIE01000019">
    <property type="protein sequence ID" value="OLF17227.1"/>
    <property type="molecule type" value="Genomic_DNA"/>
</dbReference>
<dbReference type="RefSeq" id="WP_075125826.1">
    <property type="nucleotide sequence ID" value="NZ_MSIE01000019.1"/>
</dbReference>
<reference evidence="1 2" key="1">
    <citation type="submission" date="2016-12" db="EMBL/GenBank/DDBJ databases">
        <title>The draft genome sequence of Actinophytocola sp. 11-183.</title>
        <authorList>
            <person name="Wang W."/>
            <person name="Yuan L."/>
        </authorList>
    </citation>
    <scope>NUCLEOTIDE SEQUENCE [LARGE SCALE GENOMIC DNA]</scope>
    <source>
        <strain evidence="1 2">11-183</strain>
    </source>
</reference>
<evidence type="ECO:0008006" key="3">
    <source>
        <dbReference type="Google" id="ProtNLM"/>
    </source>
</evidence>
<protein>
    <recommendedName>
        <fullName evidence="3">Pyridine nucleotide-disulfide oxidoreductase</fullName>
    </recommendedName>
</protein>
<proteinExistence type="predicted"/>
<comment type="caution">
    <text evidence="1">The sequence shown here is derived from an EMBL/GenBank/DDBJ whole genome shotgun (WGS) entry which is preliminary data.</text>
</comment>
<name>A0A1Q8CSC4_9PSEU</name>
<evidence type="ECO:0000313" key="1">
    <source>
        <dbReference type="EMBL" id="OLF17227.1"/>
    </source>
</evidence>
<gene>
    <name evidence="1" type="ORF">BU204_12605</name>
</gene>
<accession>A0A1Q8CSC4</accession>
<sequence>MAAIDRADVRRLLESEDDTVLVYVRGEARVVPAGSEDDELRGALHLTSRREVLDQLGGRVPNSDAELDRVAAGLSTALGQLGG</sequence>
<dbReference type="Proteomes" id="UP000185596">
    <property type="component" value="Unassembled WGS sequence"/>
</dbReference>
<keyword evidence="2" id="KW-1185">Reference proteome</keyword>
<evidence type="ECO:0000313" key="2">
    <source>
        <dbReference type="Proteomes" id="UP000185596"/>
    </source>
</evidence>
<dbReference type="OrthoDB" id="3540948at2"/>